<sequence>MGRYSKIILGPARKNDPQVLEFPAAASTKPGCLVVVTAGKFALAGAATVGKVWLAQENYLSMQGVDTAYDTDDRVLGIEMQDDVIYAARIATGVNIPAVGTALTPAANGMLGIAATSDLVVAYADEVFNNNTGTDQLIRIRPAGSQSYLSAGA</sequence>
<evidence type="ECO:0000313" key="2">
    <source>
        <dbReference type="Proteomes" id="UP001549076"/>
    </source>
</evidence>
<dbReference type="EMBL" id="JBEPML010000002">
    <property type="protein sequence ID" value="MET3790661.1"/>
    <property type="molecule type" value="Genomic_DNA"/>
</dbReference>
<protein>
    <recommendedName>
        <fullName evidence="3">DUF2190 family protein</fullName>
    </recommendedName>
</protein>
<organism evidence="1 2">
    <name type="scientific">Aquamicrobium terrae</name>
    <dbReference type="NCBI Taxonomy" id="1324945"/>
    <lineage>
        <taxon>Bacteria</taxon>
        <taxon>Pseudomonadati</taxon>
        <taxon>Pseudomonadota</taxon>
        <taxon>Alphaproteobacteria</taxon>
        <taxon>Hyphomicrobiales</taxon>
        <taxon>Phyllobacteriaceae</taxon>
        <taxon>Aquamicrobium</taxon>
    </lineage>
</organism>
<keyword evidence="2" id="KW-1185">Reference proteome</keyword>
<dbReference type="RefSeq" id="WP_354192848.1">
    <property type="nucleotide sequence ID" value="NZ_JBEPML010000002.1"/>
</dbReference>
<evidence type="ECO:0000313" key="1">
    <source>
        <dbReference type="EMBL" id="MET3790661.1"/>
    </source>
</evidence>
<evidence type="ECO:0008006" key="3">
    <source>
        <dbReference type="Google" id="ProtNLM"/>
    </source>
</evidence>
<comment type="caution">
    <text evidence="1">The sequence shown here is derived from an EMBL/GenBank/DDBJ whole genome shotgun (WGS) entry which is preliminary data.</text>
</comment>
<reference evidence="1 2" key="1">
    <citation type="submission" date="2024-06" db="EMBL/GenBank/DDBJ databases">
        <title>Genomic Encyclopedia of Type Strains, Phase IV (KMG-IV): sequencing the most valuable type-strain genomes for metagenomic binning, comparative biology and taxonomic classification.</title>
        <authorList>
            <person name="Goeker M."/>
        </authorList>
    </citation>
    <scope>NUCLEOTIDE SEQUENCE [LARGE SCALE GENOMIC DNA]</scope>
    <source>
        <strain evidence="1 2">DSM 27865</strain>
    </source>
</reference>
<proteinExistence type="predicted"/>
<gene>
    <name evidence="1" type="ORF">ABID37_000852</name>
</gene>
<dbReference type="Proteomes" id="UP001549076">
    <property type="component" value="Unassembled WGS sequence"/>
</dbReference>
<accession>A0ABV2MV40</accession>
<name>A0ABV2MV40_9HYPH</name>